<dbReference type="PIRSF" id="PIRSF001365">
    <property type="entry name" value="DHDPS"/>
    <property type="match status" value="1"/>
</dbReference>
<name>A0A1I7GDW3_9BACL</name>
<dbReference type="SUPFAM" id="SSF51569">
    <property type="entry name" value="Aldolase"/>
    <property type="match status" value="1"/>
</dbReference>
<protein>
    <recommendedName>
        <fullName evidence="5">Probable 5-dehydro-4-deoxyglucarate dehydratase</fullName>
        <ecNumber evidence="5">4.2.1.41</ecNumber>
    </recommendedName>
    <alternativeName>
        <fullName evidence="5">5-keto-4-deoxy-glucarate dehydratase</fullName>
        <shortName evidence="5">KDGDH</shortName>
    </alternativeName>
</protein>
<dbReference type="AlphaFoldDB" id="A0A1I7GDW3"/>
<dbReference type="GO" id="GO:0008840">
    <property type="term" value="F:4-hydroxy-tetrahydrodipicolinate synthase activity"/>
    <property type="evidence" value="ECO:0007669"/>
    <property type="project" value="TreeGrafter"/>
</dbReference>
<dbReference type="HAMAP" id="MF_00694">
    <property type="entry name" value="KDGDH"/>
    <property type="match status" value="1"/>
</dbReference>
<dbReference type="PANTHER" id="PTHR12128:SF19">
    <property type="entry name" value="5-DEHYDRO-4-DEOXYGLUCARATE DEHYDRATASE 2-RELATED"/>
    <property type="match status" value="1"/>
</dbReference>
<dbReference type="Pfam" id="PF00701">
    <property type="entry name" value="DHDPS"/>
    <property type="match status" value="1"/>
</dbReference>
<evidence type="ECO:0000313" key="8">
    <source>
        <dbReference type="EMBL" id="SFU46511.1"/>
    </source>
</evidence>
<evidence type="ECO:0000256" key="1">
    <source>
        <dbReference type="ARBA" id="ARBA00001446"/>
    </source>
</evidence>
<keyword evidence="4 5" id="KW-0456">Lyase</keyword>
<feature type="active site" description="Proton donor/acceptor" evidence="7">
    <location>
        <position position="139"/>
    </location>
</feature>
<accession>A0A1I7GDW3</accession>
<feature type="active site" description="Schiff-base intermediate with substrate" evidence="7">
    <location>
        <position position="164"/>
    </location>
</feature>
<comment type="similarity">
    <text evidence="3 5 6">Belongs to the DapA family.</text>
</comment>
<evidence type="ECO:0000256" key="4">
    <source>
        <dbReference type="ARBA" id="ARBA00023239"/>
    </source>
</evidence>
<reference evidence="9" key="1">
    <citation type="submission" date="2016-10" db="EMBL/GenBank/DDBJ databases">
        <authorList>
            <person name="Varghese N."/>
        </authorList>
    </citation>
    <scope>NUCLEOTIDE SEQUENCE [LARGE SCALE GENOMIC DNA]</scope>
    <source>
        <strain evidence="9">DSM 17980</strain>
    </source>
</reference>
<dbReference type="GO" id="GO:0042838">
    <property type="term" value="P:D-glucarate catabolic process"/>
    <property type="evidence" value="ECO:0007669"/>
    <property type="project" value="UniProtKB-UniRule"/>
</dbReference>
<evidence type="ECO:0000313" key="9">
    <source>
        <dbReference type="Proteomes" id="UP000183508"/>
    </source>
</evidence>
<dbReference type="InterPro" id="IPR013785">
    <property type="entry name" value="Aldolase_TIM"/>
</dbReference>
<dbReference type="NCBIfam" id="TIGR03249">
    <property type="entry name" value="KdgD"/>
    <property type="match status" value="1"/>
</dbReference>
<evidence type="ECO:0000256" key="5">
    <source>
        <dbReference type="HAMAP-Rule" id="MF_00694"/>
    </source>
</evidence>
<organism evidence="8 9">
    <name type="scientific">Alicyclobacillus macrosporangiidus</name>
    <dbReference type="NCBI Taxonomy" id="392015"/>
    <lineage>
        <taxon>Bacteria</taxon>
        <taxon>Bacillati</taxon>
        <taxon>Bacillota</taxon>
        <taxon>Bacilli</taxon>
        <taxon>Bacillales</taxon>
        <taxon>Alicyclobacillaceae</taxon>
        <taxon>Alicyclobacillus</taxon>
    </lineage>
</organism>
<dbReference type="EMBL" id="FPBV01000002">
    <property type="protein sequence ID" value="SFU46511.1"/>
    <property type="molecule type" value="Genomic_DNA"/>
</dbReference>
<dbReference type="InterPro" id="IPR017655">
    <property type="entry name" value="Dehydro-deoxyglucarate_dehyd"/>
</dbReference>
<evidence type="ECO:0000256" key="7">
    <source>
        <dbReference type="PIRSR" id="PIRSR001365-1"/>
    </source>
</evidence>
<dbReference type="Gene3D" id="3.20.20.70">
    <property type="entry name" value="Aldolase class I"/>
    <property type="match status" value="1"/>
</dbReference>
<dbReference type="EC" id="4.2.1.41" evidence="5"/>
<comment type="catalytic activity">
    <reaction evidence="1 5">
        <text>5-dehydro-4-deoxy-D-glucarate + H(+) = 2,5-dioxopentanoate + CO2 + H2O</text>
        <dbReference type="Rhea" id="RHEA:24608"/>
        <dbReference type="ChEBI" id="CHEBI:15377"/>
        <dbReference type="ChEBI" id="CHEBI:15378"/>
        <dbReference type="ChEBI" id="CHEBI:16526"/>
        <dbReference type="ChEBI" id="CHEBI:42819"/>
        <dbReference type="ChEBI" id="CHEBI:58136"/>
        <dbReference type="EC" id="4.2.1.41"/>
    </reaction>
</comment>
<proteinExistence type="inferred from homology"/>
<dbReference type="GO" id="GO:0047448">
    <property type="term" value="F:5-dehydro-4-deoxyglucarate dehydratase activity"/>
    <property type="evidence" value="ECO:0007669"/>
    <property type="project" value="UniProtKB-UniRule"/>
</dbReference>
<sequence length="309" mass="34687">MIEKRRAFPQGIHGFPVAPFDATGKLDIDALASNIQFLIDHRLKSIFIACGSGEFHALSRDEYRVMLETAVSVAAGRVPVYAGVGGNISHALELTAIAEQVGVDGYLILPPYLVQAEQPGLAHYYRTIAESTDLNAIIYQRDNAIFTLNTVCELAKIPQIVGFKDGYGNMELNIEFTKVVGDRFEWFNGMPFAEVTMPFYYAIGYRSYSSALSNYLPHISRLFYQSLSTGNQNLLDELYREVILPIHRIRKQRKGYAVALIKAGMEIVGLPVGRSVRAPLTSVEEEHYRELARIIEHAMTKYPRDSIFD</sequence>
<dbReference type="PANTHER" id="PTHR12128">
    <property type="entry name" value="DIHYDRODIPICOLINATE SYNTHASE"/>
    <property type="match status" value="1"/>
</dbReference>
<dbReference type="SMART" id="SM01130">
    <property type="entry name" value="DHDPS"/>
    <property type="match status" value="1"/>
</dbReference>
<keyword evidence="9" id="KW-1185">Reference proteome</keyword>
<dbReference type="InterPro" id="IPR002220">
    <property type="entry name" value="DapA-like"/>
</dbReference>
<dbReference type="UniPathway" id="UPA00564">
    <property type="reaction ID" value="UER00628"/>
</dbReference>
<evidence type="ECO:0000256" key="6">
    <source>
        <dbReference type="PIRNR" id="PIRNR001365"/>
    </source>
</evidence>
<dbReference type="Proteomes" id="UP000183508">
    <property type="component" value="Unassembled WGS sequence"/>
</dbReference>
<evidence type="ECO:0000256" key="3">
    <source>
        <dbReference type="ARBA" id="ARBA00007592"/>
    </source>
</evidence>
<evidence type="ECO:0000256" key="2">
    <source>
        <dbReference type="ARBA" id="ARBA00004983"/>
    </source>
</evidence>
<gene>
    <name evidence="8" type="ORF">SAMN05421543_102150</name>
</gene>
<dbReference type="NCBIfam" id="NF002958">
    <property type="entry name" value="PRK03620.1"/>
    <property type="match status" value="1"/>
</dbReference>
<comment type="pathway">
    <text evidence="2 5">Carbohydrate acid metabolism; D-glucarate degradation; 2,5-dioxopentanoate from D-glucarate: step 2/2.</text>
</comment>
<dbReference type="STRING" id="392015.SAMN05421543_102150"/>